<reference evidence="1" key="1">
    <citation type="submission" date="2023-07" db="EMBL/GenBank/DDBJ databases">
        <title>Functional and genomic diversity of the sorghum phyllosphere microbiome.</title>
        <authorList>
            <person name="Shade A."/>
        </authorList>
    </citation>
    <scope>NUCLEOTIDE SEQUENCE</scope>
    <source>
        <strain evidence="1">SORGH_AS_0457</strain>
    </source>
</reference>
<dbReference type="RefSeq" id="WP_083214175.1">
    <property type="nucleotide sequence ID" value="NZ_CP016294.1"/>
</dbReference>
<proteinExistence type="predicted"/>
<evidence type="ECO:0000313" key="2">
    <source>
        <dbReference type="Proteomes" id="UP001226084"/>
    </source>
</evidence>
<protein>
    <recommendedName>
        <fullName evidence="3">DUF5076 domain-containing protein</fullName>
    </recommendedName>
</protein>
<dbReference type="Gene3D" id="3.30.2370.10">
    <property type="entry name" value="putative pyruvate dehydrogenase"/>
    <property type="match status" value="1"/>
</dbReference>
<name>A0AAP5AHY5_9GAMM</name>
<accession>A0AAP5AHY5</accession>
<dbReference type="Pfam" id="PF16826">
    <property type="entry name" value="DUF5076"/>
    <property type="match status" value="1"/>
</dbReference>
<dbReference type="EMBL" id="JAUTAS010000001">
    <property type="protein sequence ID" value="MDQ1108292.1"/>
    <property type="molecule type" value="Genomic_DNA"/>
</dbReference>
<evidence type="ECO:0000313" key="1">
    <source>
        <dbReference type="EMBL" id="MDQ1108292.1"/>
    </source>
</evidence>
<dbReference type="AlphaFoldDB" id="A0AAP5AHY5"/>
<comment type="caution">
    <text evidence="1">The sequence shown here is derived from an EMBL/GenBank/DDBJ whole genome shotgun (WGS) entry which is preliminary data.</text>
</comment>
<dbReference type="KEGG" id="srh:BAY15_2321"/>
<dbReference type="InterPro" id="IPR031796">
    <property type="entry name" value="DUF5076"/>
</dbReference>
<organism evidence="1 2">
    <name type="scientific">Stenotrophomonas rhizophila</name>
    <dbReference type="NCBI Taxonomy" id="216778"/>
    <lineage>
        <taxon>Bacteria</taxon>
        <taxon>Pseudomonadati</taxon>
        <taxon>Pseudomonadota</taxon>
        <taxon>Gammaproteobacteria</taxon>
        <taxon>Lysobacterales</taxon>
        <taxon>Lysobacteraceae</taxon>
        <taxon>Stenotrophomonas</taxon>
    </lineage>
</organism>
<evidence type="ECO:0008006" key="3">
    <source>
        <dbReference type="Google" id="ProtNLM"/>
    </source>
</evidence>
<sequence length="105" mass="11813">MYTDELRIPDGVLSDPEAFEIMRLWAAHEELHVTLNSDLSGGAADFGELLSDLFEHAARMFAERDGQSVEHCREVMLRDFMERIGAPKDSIEGAIIDRGERTPAH</sequence>
<dbReference type="Proteomes" id="UP001226084">
    <property type="component" value="Unassembled WGS sequence"/>
</dbReference>
<gene>
    <name evidence="1" type="ORF">QE424_001451</name>
</gene>